<dbReference type="PANTHER" id="PTHR43418:SF4">
    <property type="entry name" value="MULTIFUNCTIONAL TRYPTOPHAN BIOSYNTHESIS PROTEIN"/>
    <property type="match status" value="1"/>
</dbReference>
<dbReference type="PANTHER" id="PTHR43418">
    <property type="entry name" value="MULTIFUNCTIONAL TRYPTOPHAN BIOSYNTHESIS PROTEIN-RELATED"/>
    <property type="match status" value="1"/>
</dbReference>
<dbReference type="PRINTS" id="PR00096">
    <property type="entry name" value="GATASE"/>
</dbReference>
<proteinExistence type="predicted"/>
<dbReference type="NCBIfam" id="TIGR00566">
    <property type="entry name" value="trpG_papA"/>
    <property type="match status" value="1"/>
</dbReference>
<dbReference type="SUPFAM" id="SSF52317">
    <property type="entry name" value="Class I glutamine amidotransferase-like"/>
    <property type="match status" value="1"/>
</dbReference>
<dbReference type="eggNOG" id="COG0512">
    <property type="taxonomic scope" value="Bacteria"/>
</dbReference>
<dbReference type="InterPro" id="IPR029062">
    <property type="entry name" value="Class_I_gatase-like"/>
</dbReference>
<reference evidence="3" key="2">
    <citation type="submission" date="2009-12" db="EMBL/GenBank/DDBJ databases">
        <authorList>
            <person name="Madupu R."/>
            <person name="Durkin A.S."/>
            <person name="Torralba M."/>
            <person name="Methe B."/>
            <person name="Sutton G.G."/>
            <person name="Strausberg R.L."/>
            <person name="Nelson K.E."/>
        </authorList>
    </citation>
    <scope>NUCLEOTIDE SEQUENCE</scope>
    <source>
        <strain evidence="3">28L</strain>
    </source>
</reference>
<dbReference type="AlphaFoldDB" id="D3LTK1"/>
<dbReference type="PROSITE" id="PS51273">
    <property type="entry name" value="GATASE_TYPE_1"/>
    <property type="match status" value="1"/>
</dbReference>
<keyword evidence="6" id="KW-1185">Reference proteome</keyword>
<keyword evidence="1 3" id="KW-0315">Glutamine amidotransferase</keyword>
<dbReference type="PRINTS" id="PR00097">
    <property type="entry name" value="ANTSNTHASEII"/>
</dbReference>
<sequence>MILLIDNYDSFSYNVYQLAASFGKEVKVLRNDAVSVAEALALQPSHIIISPGPGRPAAAGICEELIRKTRGTVPILGICLGHQAICEVCGGTITYAKRMMHGKRSTVRRLRNHALFKDIQDPFDVGRYHSLAADKAALPSCLEVLGESEDGEIMAVAHKTLPLMGVQFHPESILTPQGPILMRNFLNI</sequence>
<dbReference type="Pfam" id="PF00117">
    <property type="entry name" value="GATase"/>
    <property type="match status" value="1"/>
</dbReference>
<dbReference type="GO" id="GO:0005829">
    <property type="term" value="C:cytosol"/>
    <property type="evidence" value="ECO:0007669"/>
    <property type="project" value="TreeGrafter"/>
</dbReference>
<dbReference type="InterPro" id="IPR050472">
    <property type="entry name" value="Anth_synth/Amidotransfase"/>
</dbReference>
<dbReference type="GO" id="GO:0000162">
    <property type="term" value="P:L-tryptophan biosynthetic process"/>
    <property type="evidence" value="ECO:0007669"/>
    <property type="project" value="TreeGrafter"/>
</dbReference>
<comment type="caution">
    <text evidence="3">The sequence shown here is derived from an EMBL/GenBank/DDBJ whole genome shotgun (WGS) entry which is preliminary data.</text>
</comment>
<reference evidence="4 6" key="3">
    <citation type="submission" date="2011-04" db="EMBL/GenBank/DDBJ databases">
        <authorList>
            <person name="Harkins D.M."/>
            <person name="Madupu R."/>
            <person name="Durkin A.S."/>
            <person name="Torralba M."/>
            <person name="Methe B."/>
            <person name="Sutton G.G."/>
            <person name="Nelson K.E."/>
        </authorList>
    </citation>
    <scope>NUCLEOTIDE SEQUENCE [LARGE SCALE GENOMIC DNA]</scope>
    <source>
        <strain evidence="4 6">UPII 199-6</strain>
    </source>
</reference>
<dbReference type="Proteomes" id="UP000003242">
    <property type="component" value="Unassembled WGS sequence"/>
</dbReference>
<dbReference type="CDD" id="cd01743">
    <property type="entry name" value="GATase1_Anthranilate_Synthase"/>
    <property type="match status" value="1"/>
</dbReference>
<evidence type="ECO:0000313" key="3">
    <source>
        <dbReference type="EMBL" id="EFD94540.1"/>
    </source>
</evidence>
<dbReference type="InterPro" id="IPR006221">
    <property type="entry name" value="TrpG/PapA_dom"/>
</dbReference>
<dbReference type="Proteomes" id="UP000004018">
    <property type="component" value="Unassembled WGS sequence"/>
</dbReference>
<gene>
    <name evidence="3" type="ORF">HMPREF0889_0609</name>
    <name evidence="4" type="ORF">HMPREF1039_1191</name>
</gene>
<dbReference type="EMBL" id="AFIJ01000023">
    <property type="protein sequence ID" value="EGL40700.1"/>
    <property type="molecule type" value="Genomic_DNA"/>
</dbReference>
<organism evidence="3 5">
    <name type="scientific">Megasphaera lornae</name>
    <dbReference type="NCBI Taxonomy" id="1000568"/>
    <lineage>
        <taxon>Bacteria</taxon>
        <taxon>Bacillati</taxon>
        <taxon>Bacillota</taxon>
        <taxon>Negativicutes</taxon>
        <taxon>Veillonellales</taxon>
        <taxon>Veillonellaceae</taxon>
        <taxon>Megasphaera</taxon>
    </lineage>
</organism>
<dbReference type="GO" id="GO:0004049">
    <property type="term" value="F:anthranilate synthase activity"/>
    <property type="evidence" value="ECO:0007669"/>
    <property type="project" value="TreeGrafter"/>
</dbReference>
<reference evidence="5" key="1">
    <citation type="submission" date="2009-12" db="EMBL/GenBank/DDBJ databases">
        <title>Sequence of Clostridiales genomosp. BVAB3 str. UPII9-5.</title>
        <authorList>
            <person name="Madupu R."/>
            <person name="Durkin A.S."/>
            <person name="Torralba M."/>
            <person name="Methe B."/>
            <person name="Sutton G.G."/>
            <person name="Strausberg R.L."/>
            <person name="Nelson K.E."/>
        </authorList>
    </citation>
    <scope>NUCLEOTIDE SEQUENCE [LARGE SCALE GENOMIC DNA]</scope>
    <source>
        <strain evidence="5">28L</strain>
    </source>
</reference>
<dbReference type="InterPro" id="IPR017926">
    <property type="entry name" value="GATASE"/>
</dbReference>
<dbReference type="Gene3D" id="3.40.50.880">
    <property type="match status" value="1"/>
</dbReference>
<dbReference type="RefSeq" id="WP_007391030.1">
    <property type="nucleotide sequence ID" value="NZ_ADGP01000009.1"/>
</dbReference>
<evidence type="ECO:0000313" key="5">
    <source>
        <dbReference type="Proteomes" id="UP000003242"/>
    </source>
</evidence>
<evidence type="ECO:0000259" key="2">
    <source>
        <dbReference type="Pfam" id="PF00117"/>
    </source>
</evidence>
<accession>D3LTK1</accession>
<dbReference type="STRING" id="699218.HMPREF0889_0609"/>
<protein>
    <submittedName>
        <fullName evidence="3">Glutamine amidotransferase, class I</fullName>
    </submittedName>
</protein>
<dbReference type="EMBL" id="ADGP01000009">
    <property type="protein sequence ID" value="EFD94540.1"/>
    <property type="molecule type" value="Genomic_DNA"/>
</dbReference>
<feature type="domain" description="Glutamine amidotransferase" evidence="2">
    <location>
        <begin position="3"/>
        <end position="186"/>
    </location>
</feature>
<evidence type="ECO:0000313" key="4">
    <source>
        <dbReference type="EMBL" id="EGL40700.1"/>
    </source>
</evidence>
<dbReference type="FunFam" id="3.40.50.880:FF:000003">
    <property type="entry name" value="Anthranilate synthase component II"/>
    <property type="match status" value="1"/>
</dbReference>
<evidence type="ECO:0000256" key="1">
    <source>
        <dbReference type="ARBA" id="ARBA00022962"/>
    </source>
</evidence>
<evidence type="ECO:0000313" key="6">
    <source>
        <dbReference type="Proteomes" id="UP000004018"/>
    </source>
</evidence>
<dbReference type="OrthoDB" id="9804328at2"/>
<name>D3LTK1_9FIRM</name>